<comment type="similarity">
    <text evidence="2">Belongs to the eukaryotic RPA49/POLR1E RNA polymerase subunit family.</text>
</comment>
<evidence type="ECO:0000313" key="7">
    <source>
        <dbReference type="Proteomes" id="UP000887013"/>
    </source>
</evidence>
<proteinExistence type="inferred from homology"/>
<name>A0A8X6NE66_NEPPI</name>
<keyword evidence="3 6" id="KW-0240">DNA-directed RNA polymerase</keyword>
<keyword evidence="4" id="KW-0804">Transcription</keyword>
<sequence>MHDPHSENDQDWCKIKIYNKRNTRVPLFVTNFSHGELNPNAKDRLRFECYKKDDSNKIGCDAERYLMASYGRLNYIGVSSAPAVQHFIGIRSKTTGKIKLYDSSLFHMKPHVKKSECDIISSTPKTYWENVNTLTESFGSKARKRALNTKLKCTADASLEESLTLNDTSRLLSPDRSLGDDSQPIIDYLPPQNRAASCAEDVFNINCIISPIEDASLTVDVQELLTASIDVLSEKKFCVYVKEHFINVSAIKAKYLLYYDYLVKFQNLKYADIRKTNPASHIPELYRQNLFTKFTVSSKSVKGKETLSCPPKMKDKIVAYIFVLALFIDDYKVNLNQVVGDLSNVGMKKLTTIAKALGCHVNSKKVEASLVNYAELKLPLFVFTPARPKKSVRK</sequence>
<evidence type="ECO:0000313" key="6">
    <source>
        <dbReference type="EMBL" id="GFT08797.1"/>
    </source>
</evidence>
<protein>
    <submittedName>
        <fullName evidence="6">DNA-directed RNA polymerase I subunit RPA49</fullName>
    </submittedName>
</protein>
<dbReference type="GO" id="GO:0006351">
    <property type="term" value="P:DNA-templated transcription"/>
    <property type="evidence" value="ECO:0007669"/>
    <property type="project" value="InterPro"/>
</dbReference>
<dbReference type="GO" id="GO:0003677">
    <property type="term" value="F:DNA binding"/>
    <property type="evidence" value="ECO:0007669"/>
    <property type="project" value="InterPro"/>
</dbReference>
<dbReference type="AlphaFoldDB" id="A0A8X6NE66"/>
<gene>
    <name evidence="6" type="primary">POLR1E</name>
    <name evidence="6" type="ORF">NPIL_86381</name>
</gene>
<dbReference type="PANTHER" id="PTHR14440">
    <property type="entry name" value="DNA-DIRECTED RNA POLYMERASE I SUBUNIT RPA49"/>
    <property type="match status" value="1"/>
</dbReference>
<dbReference type="OrthoDB" id="277398at2759"/>
<dbReference type="GO" id="GO:0005730">
    <property type="term" value="C:nucleolus"/>
    <property type="evidence" value="ECO:0007669"/>
    <property type="project" value="UniProtKB-SubCell"/>
</dbReference>
<dbReference type="InterPro" id="IPR009668">
    <property type="entry name" value="RNA_pol-assoc_fac_A49-like"/>
</dbReference>
<dbReference type="Proteomes" id="UP000887013">
    <property type="component" value="Unassembled WGS sequence"/>
</dbReference>
<evidence type="ECO:0000256" key="3">
    <source>
        <dbReference type="ARBA" id="ARBA00022478"/>
    </source>
</evidence>
<accession>A0A8X6NE66</accession>
<comment type="caution">
    <text evidence="6">The sequence shown here is derived from an EMBL/GenBank/DDBJ whole genome shotgun (WGS) entry which is preliminary data.</text>
</comment>
<organism evidence="6 7">
    <name type="scientific">Nephila pilipes</name>
    <name type="common">Giant wood spider</name>
    <name type="synonym">Nephila maculata</name>
    <dbReference type="NCBI Taxonomy" id="299642"/>
    <lineage>
        <taxon>Eukaryota</taxon>
        <taxon>Metazoa</taxon>
        <taxon>Ecdysozoa</taxon>
        <taxon>Arthropoda</taxon>
        <taxon>Chelicerata</taxon>
        <taxon>Arachnida</taxon>
        <taxon>Araneae</taxon>
        <taxon>Araneomorphae</taxon>
        <taxon>Entelegynae</taxon>
        <taxon>Araneoidea</taxon>
        <taxon>Nephilidae</taxon>
        <taxon>Nephila</taxon>
    </lineage>
</organism>
<evidence type="ECO:0000256" key="5">
    <source>
        <dbReference type="ARBA" id="ARBA00023242"/>
    </source>
</evidence>
<keyword evidence="5" id="KW-0539">Nucleus</keyword>
<dbReference type="Pfam" id="PF06870">
    <property type="entry name" value="RNA_pol_I_A49"/>
    <property type="match status" value="1"/>
</dbReference>
<keyword evidence="7" id="KW-1185">Reference proteome</keyword>
<reference evidence="6" key="1">
    <citation type="submission" date="2020-08" db="EMBL/GenBank/DDBJ databases">
        <title>Multicomponent nature underlies the extraordinary mechanical properties of spider dragline silk.</title>
        <authorList>
            <person name="Kono N."/>
            <person name="Nakamura H."/>
            <person name="Mori M."/>
            <person name="Yoshida Y."/>
            <person name="Ohtoshi R."/>
            <person name="Malay A.D."/>
            <person name="Moran D.A.P."/>
            <person name="Tomita M."/>
            <person name="Numata K."/>
            <person name="Arakawa K."/>
        </authorList>
    </citation>
    <scope>NUCLEOTIDE SEQUENCE</scope>
</reference>
<comment type="subcellular location">
    <subcellularLocation>
        <location evidence="1">Nucleus</location>
        <location evidence="1">Nucleolus</location>
    </subcellularLocation>
</comment>
<evidence type="ECO:0000256" key="4">
    <source>
        <dbReference type="ARBA" id="ARBA00023163"/>
    </source>
</evidence>
<dbReference type="GO" id="GO:0000428">
    <property type="term" value="C:DNA-directed RNA polymerase complex"/>
    <property type="evidence" value="ECO:0007669"/>
    <property type="project" value="UniProtKB-KW"/>
</dbReference>
<evidence type="ECO:0000256" key="2">
    <source>
        <dbReference type="ARBA" id="ARBA00009430"/>
    </source>
</evidence>
<evidence type="ECO:0000256" key="1">
    <source>
        <dbReference type="ARBA" id="ARBA00004604"/>
    </source>
</evidence>
<dbReference type="EMBL" id="BMAW01103371">
    <property type="protein sequence ID" value="GFT08797.1"/>
    <property type="molecule type" value="Genomic_DNA"/>
</dbReference>